<proteinExistence type="predicted"/>
<comment type="caution">
    <text evidence="1">The sequence shown here is derived from an EMBL/GenBank/DDBJ whole genome shotgun (WGS) entry which is preliminary data.</text>
</comment>
<evidence type="ECO:0000313" key="1">
    <source>
        <dbReference type="EMBL" id="GAJ13976.1"/>
    </source>
</evidence>
<dbReference type="EMBL" id="BARW01025933">
    <property type="protein sequence ID" value="GAJ13976.1"/>
    <property type="molecule type" value="Genomic_DNA"/>
</dbReference>
<feature type="non-terminal residue" evidence="1">
    <location>
        <position position="1"/>
    </location>
</feature>
<dbReference type="AlphaFoldDB" id="X1VGX1"/>
<sequence>DLVHEFGLPEDVVNEIKRRILVEERGGFGSSSTLQLILLPIDEQEEGIKYVALVAGIDSATTQKDWLDVWRRMLMTMQMSGIETTSTKREEEKILLRDLTWWDWSKHRLTLKQIADKWEEREGKAYAEDTIGAAIHRIDEIMRPISKTHAGTNEYNKTDKA</sequence>
<gene>
    <name evidence="1" type="ORF">S12H4_42389</name>
</gene>
<reference evidence="1" key="1">
    <citation type="journal article" date="2014" name="Front. Microbiol.">
        <title>High frequency of phylogenetically diverse reductive dehalogenase-homologous genes in deep subseafloor sedimentary metagenomes.</title>
        <authorList>
            <person name="Kawai M."/>
            <person name="Futagami T."/>
            <person name="Toyoda A."/>
            <person name="Takaki Y."/>
            <person name="Nishi S."/>
            <person name="Hori S."/>
            <person name="Arai W."/>
            <person name="Tsubouchi T."/>
            <person name="Morono Y."/>
            <person name="Uchiyama I."/>
            <person name="Ito T."/>
            <person name="Fujiyama A."/>
            <person name="Inagaki F."/>
            <person name="Takami H."/>
        </authorList>
    </citation>
    <scope>NUCLEOTIDE SEQUENCE</scope>
    <source>
        <strain evidence="1">Expedition CK06-06</strain>
    </source>
</reference>
<organism evidence="1">
    <name type="scientific">marine sediment metagenome</name>
    <dbReference type="NCBI Taxonomy" id="412755"/>
    <lineage>
        <taxon>unclassified sequences</taxon>
        <taxon>metagenomes</taxon>
        <taxon>ecological metagenomes</taxon>
    </lineage>
</organism>
<accession>X1VGX1</accession>
<name>X1VGX1_9ZZZZ</name>
<protein>
    <submittedName>
        <fullName evidence="1">Uncharacterized protein</fullName>
    </submittedName>
</protein>